<dbReference type="RefSeq" id="XP_037159918.1">
    <property type="nucleotide sequence ID" value="XM_037313253.1"/>
</dbReference>
<evidence type="ECO:0000313" key="4">
    <source>
        <dbReference type="Proteomes" id="UP000578531"/>
    </source>
</evidence>
<dbReference type="GeneID" id="59293015"/>
<proteinExistence type="predicted"/>
<feature type="compositionally biased region" description="Polar residues" evidence="1">
    <location>
        <begin position="555"/>
        <end position="564"/>
    </location>
</feature>
<feature type="compositionally biased region" description="Basic and acidic residues" evidence="1">
    <location>
        <begin position="438"/>
        <end position="448"/>
    </location>
</feature>
<sequence length="769" mass="86416">MNCGTGLDQGKEEVDNCSSSSPAKDISVMRKFLESGMDFTWPGHLGECYGNHCDLRPDECIPLKWIRKISDKSKASIDKYEAPPGFAFREAFVVKTIRETNSQKARSMTANEVNNMRDLRHPHISALLGTFEHQERLSILIFPAARCDLHQYMKQLSKDLQGICDQSHPSNTLHRVVSQSSGTSTQDSTTSHSRNPHGPEIPASKQKAIENRDSKTEAWPLMLSVDRRMEILRGFFVCLSQALSYLHESGVRHKDIKPKNILIDESGSVILTDFGISRRFPKDKPHVTNDKWNFTRKYASPEMMKGKRMLRDDPSDVFSLGCVFLEIATLLLGENLTSLSKHCTTTVNVSAKEKAYYCNLDKVYLWIDHLRASNGFKLVQDSWRPSAISRAKDLISSPENRMVGALVDVRRMLDEVPSNRPLSKYLWQQFQEIGSERCKDCDPRRPEDMWEPSIRQQSNAKTGLINRRSMHVENDPDIDAREPFRYGRIDSTLLSAHNLLTRSDQRRPRGSSPSTSLRTFTRRDHPKAMSRPKSPISQRPIERPGSAGRNERSTSPRLHISETSVEMMSGEEVPIPSQIIPASIIETAALDYPAQSLSNIEAIPLGPRSQNSGLRAAKGDPGLPSASYPTTTSQTLQLRANSQEKTSYRESVATITKETIPTPQTPIIVYDVSQSIVFVTVFASLKGVFSPLPESPLSLSDVILNVSDLDYISCPLPKTGQQVEIGERPILIAKVNLGPLGWGTRIRRWKGDFPRIYVRNYAAHPLQPD</sequence>
<protein>
    <recommendedName>
        <fullName evidence="2">Protein kinase domain-containing protein</fullName>
    </recommendedName>
</protein>
<feature type="region of interest" description="Disordered" evidence="1">
    <location>
        <begin position="172"/>
        <end position="212"/>
    </location>
</feature>
<dbReference type="CDD" id="cd00180">
    <property type="entry name" value="PKc"/>
    <property type="match status" value="1"/>
</dbReference>
<dbReference type="AlphaFoldDB" id="A0A8H6KZB6"/>
<dbReference type="InterPro" id="IPR053083">
    <property type="entry name" value="TF_kinase-domain_protein"/>
</dbReference>
<organism evidence="3 4">
    <name type="scientific">Letharia columbiana</name>
    <dbReference type="NCBI Taxonomy" id="112416"/>
    <lineage>
        <taxon>Eukaryota</taxon>
        <taxon>Fungi</taxon>
        <taxon>Dikarya</taxon>
        <taxon>Ascomycota</taxon>
        <taxon>Pezizomycotina</taxon>
        <taxon>Lecanoromycetes</taxon>
        <taxon>OSLEUM clade</taxon>
        <taxon>Lecanoromycetidae</taxon>
        <taxon>Lecanorales</taxon>
        <taxon>Lecanorineae</taxon>
        <taxon>Parmeliaceae</taxon>
        <taxon>Letharia</taxon>
    </lineage>
</organism>
<evidence type="ECO:0000313" key="3">
    <source>
        <dbReference type="EMBL" id="KAF6229726.1"/>
    </source>
</evidence>
<dbReference type="Proteomes" id="UP000578531">
    <property type="component" value="Unassembled WGS sequence"/>
</dbReference>
<evidence type="ECO:0000256" key="1">
    <source>
        <dbReference type="SAM" id="MobiDB-lite"/>
    </source>
</evidence>
<feature type="region of interest" description="Disordered" evidence="1">
    <location>
        <begin position="609"/>
        <end position="643"/>
    </location>
</feature>
<dbReference type="Gene3D" id="3.30.200.20">
    <property type="entry name" value="Phosphorylase Kinase, domain 1"/>
    <property type="match status" value="1"/>
</dbReference>
<dbReference type="InterPro" id="IPR001245">
    <property type="entry name" value="Ser-Thr/Tyr_kinase_cat_dom"/>
</dbReference>
<dbReference type="Pfam" id="PF07714">
    <property type="entry name" value="PK_Tyr_Ser-Thr"/>
    <property type="match status" value="1"/>
</dbReference>
<gene>
    <name evidence="3" type="ORF">HO173_011373</name>
</gene>
<dbReference type="PANTHER" id="PTHR44305:SF24">
    <property type="entry name" value="TYROSINE-PROTEIN KINASE C03B1.5-RELATED"/>
    <property type="match status" value="1"/>
</dbReference>
<dbReference type="SUPFAM" id="SSF56112">
    <property type="entry name" value="Protein kinase-like (PK-like)"/>
    <property type="match status" value="1"/>
</dbReference>
<dbReference type="InterPro" id="IPR000719">
    <property type="entry name" value="Prot_kinase_dom"/>
</dbReference>
<accession>A0A8H6KZB6</accession>
<name>A0A8H6KZB6_9LECA</name>
<dbReference type="EMBL" id="JACCJC010000070">
    <property type="protein sequence ID" value="KAF6229726.1"/>
    <property type="molecule type" value="Genomic_DNA"/>
</dbReference>
<dbReference type="PROSITE" id="PS00108">
    <property type="entry name" value="PROTEIN_KINASE_ST"/>
    <property type="match status" value="1"/>
</dbReference>
<dbReference type="PROSITE" id="PS50011">
    <property type="entry name" value="PROTEIN_KINASE_DOM"/>
    <property type="match status" value="1"/>
</dbReference>
<dbReference type="InterPro" id="IPR011009">
    <property type="entry name" value="Kinase-like_dom_sf"/>
</dbReference>
<feature type="compositionally biased region" description="Low complexity" evidence="1">
    <location>
        <begin position="178"/>
        <end position="193"/>
    </location>
</feature>
<feature type="compositionally biased region" description="Polar residues" evidence="1">
    <location>
        <begin position="627"/>
        <end position="643"/>
    </location>
</feature>
<dbReference type="GO" id="GO:0004672">
    <property type="term" value="F:protein kinase activity"/>
    <property type="evidence" value="ECO:0007669"/>
    <property type="project" value="InterPro"/>
</dbReference>
<feature type="region of interest" description="Disordered" evidence="1">
    <location>
        <begin position="499"/>
        <end position="564"/>
    </location>
</feature>
<feature type="region of interest" description="Disordered" evidence="1">
    <location>
        <begin position="1"/>
        <end position="22"/>
    </location>
</feature>
<dbReference type="OrthoDB" id="4062651at2759"/>
<dbReference type="GO" id="GO:0005524">
    <property type="term" value="F:ATP binding"/>
    <property type="evidence" value="ECO:0007669"/>
    <property type="project" value="InterPro"/>
</dbReference>
<feature type="region of interest" description="Disordered" evidence="1">
    <location>
        <begin position="438"/>
        <end position="481"/>
    </location>
</feature>
<feature type="compositionally biased region" description="Basic and acidic residues" evidence="1">
    <location>
        <begin position="470"/>
        <end position="481"/>
    </location>
</feature>
<comment type="caution">
    <text evidence="3">The sequence shown here is derived from an EMBL/GenBank/DDBJ whole genome shotgun (WGS) entry which is preliminary data.</text>
</comment>
<reference evidence="3 4" key="1">
    <citation type="journal article" date="2020" name="Genomics">
        <title>Complete, high-quality genomes from long-read metagenomic sequencing of two wolf lichen thalli reveals enigmatic genome architecture.</title>
        <authorList>
            <person name="McKenzie S.K."/>
            <person name="Walston R.F."/>
            <person name="Allen J.L."/>
        </authorList>
    </citation>
    <scope>NUCLEOTIDE SEQUENCE [LARGE SCALE GENOMIC DNA]</scope>
    <source>
        <strain evidence="3">WasteWater2</strain>
    </source>
</reference>
<keyword evidence="4" id="KW-1185">Reference proteome</keyword>
<dbReference type="SMART" id="SM00220">
    <property type="entry name" value="S_TKc"/>
    <property type="match status" value="1"/>
</dbReference>
<feature type="domain" description="Protein kinase" evidence="2">
    <location>
        <begin position="63"/>
        <end position="433"/>
    </location>
</feature>
<dbReference type="Gene3D" id="1.10.510.10">
    <property type="entry name" value="Transferase(Phosphotransferase) domain 1"/>
    <property type="match status" value="2"/>
</dbReference>
<dbReference type="InterPro" id="IPR008271">
    <property type="entry name" value="Ser/Thr_kinase_AS"/>
</dbReference>
<evidence type="ECO:0000259" key="2">
    <source>
        <dbReference type="PROSITE" id="PS50011"/>
    </source>
</evidence>
<dbReference type="PANTHER" id="PTHR44305">
    <property type="entry name" value="SI:DKEY-192D15.2-RELATED"/>
    <property type="match status" value="1"/>
</dbReference>